<dbReference type="OrthoDB" id="3941538at2759"/>
<dbReference type="GO" id="GO:0016491">
    <property type="term" value="F:oxidoreductase activity"/>
    <property type="evidence" value="ECO:0007669"/>
    <property type="project" value="UniProtKB-KW"/>
</dbReference>
<evidence type="ECO:0000313" key="3">
    <source>
        <dbReference type="Proteomes" id="UP000053617"/>
    </source>
</evidence>
<dbReference type="Proteomes" id="UP000053617">
    <property type="component" value="Unassembled WGS sequence"/>
</dbReference>
<dbReference type="HOGENOM" id="CLU_1289558_0_0_1"/>
<organism evidence="2 3">
    <name type="scientific">Rhinocladiella mackenziei CBS 650.93</name>
    <dbReference type="NCBI Taxonomy" id="1442369"/>
    <lineage>
        <taxon>Eukaryota</taxon>
        <taxon>Fungi</taxon>
        <taxon>Dikarya</taxon>
        <taxon>Ascomycota</taxon>
        <taxon>Pezizomycotina</taxon>
        <taxon>Eurotiomycetes</taxon>
        <taxon>Chaetothyriomycetidae</taxon>
        <taxon>Chaetothyriales</taxon>
        <taxon>Herpotrichiellaceae</taxon>
        <taxon>Rhinocladiella</taxon>
    </lineage>
</organism>
<dbReference type="RefSeq" id="XP_013270080.1">
    <property type="nucleotide sequence ID" value="XM_013414626.1"/>
</dbReference>
<protein>
    <recommendedName>
        <fullName evidence="4">Alcohol dehydrogenase-like C-terminal domain-containing protein</fullName>
    </recommendedName>
</protein>
<keyword evidence="1" id="KW-0560">Oxidoreductase</keyword>
<dbReference type="Gene3D" id="3.40.50.720">
    <property type="entry name" value="NAD(P)-binding Rossmann-like Domain"/>
    <property type="match status" value="1"/>
</dbReference>
<sequence length="214" mass="23504">MVDPRLYCTHCHACMATDTNICSKWELLGLSSNDGDGYSEYAAINEDMCYVRPDSEPLSEAALIEHLTVARHAARSSGFNDYQDKTILILSGGPVGLAAIICAGSKRRGKLIVSVPTTKRPQQTAQFVDAVLDPRKEKVLKDGMDALRRGGTYVNCRRLGGRRFYTAQDFKETVDDWIAGKFKGLGDVVTKGLEKLVNNKDDHVKILVTPPGTL</sequence>
<dbReference type="AlphaFoldDB" id="A0A0D2IAT6"/>
<dbReference type="STRING" id="1442369.A0A0D2IAT6"/>
<dbReference type="EMBL" id="KN847479">
    <property type="protein sequence ID" value="KIX02944.1"/>
    <property type="molecule type" value="Genomic_DNA"/>
</dbReference>
<evidence type="ECO:0000313" key="2">
    <source>
        <dbReference type="EMBL" id="KIX02944.1"/>
    </source>
</evidence>
<dbReference type="InterPro" id="IPR050129">
    <property type="entry name" value="Zn_alcohol_dh"/>
</dbReference>
<dbReference type="PANTHER" id="PTHR43401">
    <property type="entry name" value="L-THREONINE 3-DEHYDROGENASE"/>
    <property type="match status" value="1"/>
</dbReference>
<evidence type="ECO:0008006" key="4">
    <source>
        <dbReference type="Google" id="ProtNLM"/>
    </source>
</evidence>
<dbReference type="InterPro" id="IPR011032">
    <property type="entry name" value="GroES-like_sf"/>
</dbReference>
<name>A0A0D2IAT6_9EURO</name>
<dbReference type="GeneID" id="25294565"/>
<dbReference type="InterPro" id="IPR036291">
    <property type="entry name" value="NAD(P)-bd_dom_sf"/>
</dbReference>
<gene>
    <name evidence="2" type="ORF">Z518_06494</name>
</gene>
<proteinExistence type="predicted"/>
<dbReference type="Gene3D" id="3.90.180.10">
    <property type="entry name" value="Medium-chain alcohol dehydrogenases, catalytic domain"/>
    <property type="match status" value="1"/>
</dbReference>
<dbReference type="PANTHER" id="PTHR43401:SF2">
    <property type="entry name" value="L-THREONINE 3-DEHYDROGENASE"/>
    <property type="match status" value="1"/>
</dbReference>
<evidence type="ECO:0000256" key="1">
    <source>
        <dbReference type="ARBA" id="ARBA00023002"/>
    </source>
</evidence>
<accession>A0A0D2IAT6</accession>
<reference evidence="2 3" key="1">
    <citation type="submission" date="2015-01" db="EMBL/GenBank/DDBJ databases">
        <title>The Genome Sequence of Rhinocladiella mackenzie CBS 650.93.</title>
        <authorList>
            <consortium name="The Broad Institute Genomics Platform"/>
            <person name="Cuomo C."/>
            <person name="de Hoog S."/>
            <person name="Gorbushina A."/>
            <person name="Stielow B."/>
            <person name="Teixiera M."/>
            <person name="Abouelleil A."/>
            <person name="Chapman S.B."/>
            <person name="Priest M."/>
            <person name="Young S.K."/>
            <person name="Wortman J."/>
            <person name="Nusbaum C."/>
            <person name="Birren B."/>
        </authorList>
    </citation>
    <scope>NUCLEOTIDE SEQUENCE [LARGE SCALE GENOMIC DNA]</scope>
    <source>
        <strain evidence="2 3">CBS 650.93</strain>
    </source>
</reference>
<dbReference type="SUPFAM" id="SSF50129">
    <property type="entry name" value="GroES-like"/>
    <property type="match status" value="1"/>
</dbReference>
<dbReference type="SUPFAM" id="SSF51735">
    <property type="entry name" value="NAD(P)-binding Rossmann-fold domains"/>
    <property type="match status" value="1"/>
</dbReference>
<keyword evidence="3" id="KW-1185">Reference proteome</keyword>
<dbReference type="VEuPathDB" id="FungiDB:Z518_06494"/>